<dbReference type="Gene3D" id="2.60.40.10">
    <property type="entry name" value="Immunoglobulins"/>
    <property type="match status" value="1"/>
</dbReference>
<reference evidence="3" key="1">
    <citation type="submission" date="2020-10" db="EMBL/GenBank/DDBJ databases">
        <authorList>
            <person name="Gilroy R."/>
        </authorList>
    </citation>
    <scope>NUCLEOTIDE SEQUENCE</scope>
    <source>
        <strain evidence="3">2889</strain>
    </source>
</reference>
<dbReference type="NCBIfam" id="TIGR04183">
    <property type="entry name" value="Por_Secre_tail"/>
    <property type="match status" value="1"/>
</dbReference>
<dbReference type="InterPro" id="IPR013783">
    <property type="entry name" value="Ig-like_fold"/>
</dbReference>
<dbReference type="PROSITE" id="PS50853">
    <property type="entry name" value="FN3"/>
    <property type="match status" value="1"/>
</dbReference>
<reference evidence="3" key="2">
    <citation type="journal article" date="2021" name="PeerJ">
        <title>Extensive microbial diversity within the chicken gut microbiome revealed by metagenomics and culture.</title>
        <authorList>
            <person name="Gilroy R."/>
            <person name="Ravi A."/>
            <person name="Getino M."/>
            <person name="Pursley I."/>
            <person name="Horton D.L."/>
            <person name="Alikhan N.F."/>
            <person name="Baker D."/>
            <person name="Gharbi K."/>
            <person name="Hall N."/>
            <person name="Watson M."/>
            <person name="Adriaenssens E.M."/>
            <person name="Foster-Nyarko E."/>
            <person name="Jarju S."/>
            <person name="Secka A."/>
            <person name="Antonio M."/>
            <person name="Oren A."/>
            <person name="Chaudhuri R.R."/>
            <person name="La Ragione R."/>
            <person name="Hildebrand F."/>
            <person name="Pallen M.J."/>
        </authorList>
    </citation>
    <scope>NUCLEOTIDE SEQUENCE</scope>
    <source>
        <strain evidence="3">2889</strain>
    </source>
</reference>
<feature type="domain" description="Fibronectin type-III" evidence="2">
    <location>
        <begin position="396"/>
        <end position="490"/>
    </location>
</feature>
<evidence type="ECO:0000313" key="3">
    <source>
        <dbReference type="EMBL" id="MBO8431691.1"/>
    </source>
</evidence>
<dbReference type="InterPro" id="IPR003961">
    <property type="entry name" value="FN3_dom"/>
</dbReference>
<proteinExistence type="predicted"/>
<dbReference type="Pfam" id="PF18962">
    <property type="entry name" value="Por_Secre_tail"/>
    <property type="match status" value="1"/>
</dbReference>
<dbReference type="EMBL" id="JADIMZ010000004">
    <property type="protein sequence ID" value="MBO8431691.1"/>
    <property type="molecule type" value="Genomic_DNA"/>
</dbReference>
<keyword evidence="3" id="KW-0378">Hydrolase</keyword>
<dbReference type="InterPro" id="IPR036116">
    <property type="entry name" value="FN3_sf"/>
</dbReference>
<dbReference type="SUPFAM" id="SSF49265">
    <property type="entry name" value="Fibronectin type III"/>
    <property type="match status" value="1"/>
</dbReference>
<feature type="region of interest" description="Disordered" evidence="1">
    <location>
        <begin position="16"/>
        <end position="37"/>
    </location>
</feature>
<dbReference type="Gene3D" id="2.60.120.200">
    <property type="match status" value="2"/>
</dbReference>
<accession>A0A9D9H0C9</accession>
<dbReference type="InterPro" id="IPR008969">
    <property type="entry name" value="CarboxyPept-like_regulatory"/>
</dbReference>
<gene>
    <name evidence="3" type="ORF">IAB08_00140</name>
</gene>
<dbReference type="GO" id="GO:0004180">
    <property type="term" value="F:carboxypeptidase activity"/>
    <property type="evidence" value="ECO:0007669"/>
    <property type="project" value="UniProtKB-KW"/>
</dbReference>
<dbReference type="SUPFAM" id="SSF49464">
    <property type="entry name" value="Carboxypeptidase regulatory domain-like"/>
    <property type="match status" value="1"/>
</dbReference>
<keyword evidence="3" id="KW-0121">Carboxypeptidase</keyword>
<evidence type="ECO:0000259" key="2">
    <source>
        <dbReference type="PROSITE" id="PS50853"/>
    </source>
</evidence>
<evidence type="ECO:0000313" key="4">
    <source>
        <dbReference type="Proteomes" id="UP000823612"/>
    </source>
</evidence>
<name>A0A9D9H0C9_9BACT</name>
<dbReference type="InterPro" id="IPR026444">
    <property type="entry name" value="Secre_tail"/>
</dbReference>
<protein>
    <submittedName>
        <fullName evidence="3">Carboxypeptidase regulatory-like domain-containing protein</fullName>
    </submittedName>
</protein>
<dbReference type="CDD" id="cd00063">
    <property type="entry name" value="FN3"/>
    <property type="match status" value="1"/>
</dbReference>
<dbReference type="GO" id="GO:0030246">
    <property type="term" value="F:carbohydrate binding"/>
    <property type="evidence" value="ECO:0007669"/>
    <property type="project" value="InterPro"/>
</dbReference>
<dbReference type="SUPFAM" id="SSF49452">
    <property type="entry name" value="Starch-binding domain-like"/>
    <property type="match status" value="1"/>
</dbReference>
<dbReference type="Proteomes" id="UP000823612">
    <property type="component" value="Unassembled WGS sequence"/>
</dbReference>
<dbReference type="SUPFAM" id="SSF63825">
    <property type="entry name" value="YWTD domain"/>
    <property type="match status" value="1"/>
</dbReference>
<organism evidence="3 4">
    <name type="scientific">Candidatus Pullibacteroides excrementavium</name>
    <dbReference type="NCBI Taxonomy" id="2840905"/>
    <lineage>
        <taxon>Bacteria</taxon>
        <taxon>Pseudomonadati</taxon>
        <taxon>Bacteroidota</taxon>
        <taxon>Bacteroidia</taxon>
        <taxon>Bacteroidales</taxon>
        <taxon>Candidatus Pullibacteroides</taxon>
    </lineage>
</organism>
<sequence>MLSIVLLGTCRVQAQEAKPESKGRMDNPTVAAPLQTPRSVSPKLRDGRLYGWFLASYNAVPDWGLASFSPENPDEDWVIEVSHDWAPLGAAVVDGIMYGQMASVGISSYDVQTWSRFNTATWSETVLANIENMQVSYIDMTYDYSTKTMFALVRENAVTDLYSVNLTTGQPTFVTHCDSSLVALAADIKGQLYAVTMHGWFVKLQKQTGVVEPIGFTGEPSPGNYIQSMDIDLTDGVCYWAVSSLNGDYLARIDMQTGQMEDLGPVSVGVEITGLYASTPCGGAAAPDAVDNLVATTVREDGAGTSVELSFTAPTGYAALSQTLSSISKIEIYRDYELVHTITDATPGQSITWIDEDYAALQDEDVVGYRVVAYNDAGAGFSTCCAATVGEDIPGPVSNLRMEVADDSVVTLTWNAPTEGLNGGWFNPGSVYYEVVRYPDETVVASRLQETTFTETLSQGCNYYWYTVRSYSFKGRGQAVESEGARVGIALALPYVCSFNTAAEGFLWELVDANTPIPDGVTWEHHLNEGMEGTQGYLHYGRSTNSDGNDYAYSAPFRRVAGEHYRLRFDLASTGDASTSEDMEVLLIAEDGTETLMQAYEDFNTRYEFQTMRVALPVAEPAGEGLYTIAFRATSPRNQSGIQVDNVILDYVIDAPVTGTVEDEAGNPLEGVCVAVAAADASYRDTVYTNAEGQYDLGYLDEASYTLVFSYFGYEDHSESISVEALQPVVRDVTMQSRQLLTLSGLVEDEYGDPVPGVSVYMTGYQTYSAQTGADGRYTIEDVYRHDGAYSMVFFKSRYQTVRDTVSMALETRSKDLSLPFLRISAENFTATPEGENMLLQWEKAEDMQEFRYDNGTFAGAAQLRNDSASGILYTEAAFGTIYYQPMELRSVKWWMSSEGGTMNHTTADISIYAVDPNPGRGFGALLFRKEGVPSTDDQWSEYVLDYPVEITAGCMIMIGSSEGNIAIGVDNGTDPDYPFQTQRHGVTTDWSNVGSLATLEDWGILQNLMIRAIGVPEQEQGKQAKAAEDNLDIYNIYRLAQGQEENRDSWTQVAEGLRGVESYRDEDWSSLERGGYLYALANVYGEDEAEAVFSNVVGKDMITEVTVLAKTNTTPDEIEGAVASLTNTEFPEYTYQGTFGTDGRLVFDSVWKGTYSLSISKSLFDGVEEEVDFSTENAYTTQTYEIKERIVDPYSLYVETSSTDYRDKTLFWNVDETVSEDCEAMPDFEINPEGEFGWTYLDGDGAETYGMVIGQDVIDWPGIYEPHAFIVMNPYETTPAIYTSLNTSHSGRRALMNMRNLDVENPVQKDDWIFSPELHFETPYVFSFWAVSGMESLAETIQVGYSTTTTEPSAFTWLEDELVIPGAWYQYSYTIPAEARYVTIHVISQGEDSYFLMLDDLYIGPEPSAERPDNSRALHYEIYLDGTQVATVEGVLTYNFDDLSDGTHTAGVVSVYQTGKSQMKTVEFMVDPSIIANEDAALASRIRLYPNPATENVNVQGDYDEAWIFDMSGRLVAKLANEQIIDVSGLRPGVYFVRFAKDGAFCVKKVVKL</sequence>
<keyword evidence="3" id="KW-0645">Protease</keyword>
<dbReference type="Gene3D" id="2.60.40.1120">
    <property type="entry name" value="Carboxypeptidase-like, regulatory domain"/>
    <property type="match status" value="2"/>
</dbReference>
<evidence type="ECO:0000256" key="1">
    <source>
        <dbReference type="SAM" id="MobiDB-lite"/>
    </source>
</evidence>
<comment type="caution">
    <text evidence="3">The sequence shown here is derived from an EMBL/GenBank/DDBJ whole genome shotgun (WGS) entry which is preliminary data.</text>
</comment>
<dbReference type="InterPro" id="IPR013784">
    <property type="entry name" value="Carb-bd-like_fold"/>
</dbReference>
<dbReference type="SMART" id="SM00060">
    <property type="entry name" value="FN3"/>
    <property type="match status" value="2"/>
</dbReference>
<dbReference type="NCBIfam" id="NF038128">
    <property type="entry name" value="choice_anch_J"/>
    <property type="match status" value="1"/>
</dbReference>
<dbReference type="Pfam" id="PF13620">
    <property type="entry name" value="CarboxypepD_reg"/>
    <property type="match status" value="2"/>
</dbReference>